<protein>
    <submittedName>
        <fullName evidence="2">Uncharacterized protein</fullName>
    </submittedName>
</protein>
<keyword evidence="1" id="KW-1133">Transmembrane helix</keyword>
<dbReference type="Proteomes" id="UP000326939">
    <property type="component" value="Chromosome 17"/>
</dbReference>
<keyword evidence="1" id="KW-0472">Membrane</keyword>
<keyword evidence="3" id="KW-1185">Reference proteome</keyword>
<keyword evidence="1" id="KW-0812">Transmembrane</keyword>
<gene>
    <name evidence="2" type="ORF">DKX38_026475</name>
</gene>
<evidence type="ECO:0000256" key="1">
    <source>
        <dbReference type="SAM" id="Phobius"/>
    </source>
</evidence>
<organism evidence="2 3">
    <name type="scientific">Salix brachista</name>
    <dbReference type="NCBI Taxonomy" id="2182728"/>
    <lineage>
        <taxon>Eukaryota</taxon>
        <taxon>Viridiplantae</taxon>
        <taxon>Streptophyta</taxon>
        <taxon>Embryophyta</taxon>
        <taxon>Tracheophyta</taxon>
        <taxon>Spermatophyta</taxon>
        <taxon>Magnoliopsida</taxon>
        <taxon>eudicotyledons</taxon>
        <taxon>Gunneridae</taxon>
        <taxon>Pentapetalae</taxon>
        <taxon>rosids</taxon>
        <taxon>fabids</taxon>
        <taxon>Malpighiales</taxon>
        <taxon>Salicaceae</taxon>
        <taxon>Saliceae</taxon>
        <taxon>Salix</taxon>
    </lineage>
</organism>
<proteinExistence type="predicted"/>
<evidence type="ECO:0000313" key="3">
    <source>
        <dbReference type="Proteomes" id="UP000326939"/>
    </source>
</evidence>
<dbReference type="EMBL" id="VDCV01000017">
    <property type="protein sequence ID" value="KAB5515827.1"/>
    <property type="molecule type" value="Genomic_DNA"/>
</dbReference>
<feature type="transmembrane region" description="Helical" evidence="1">
    <location>
        <begin position="102"/>
        <end position="123"/>
    </location>
</feature>
<accession>A0A5N5JLC4</accession>
<sequence>MDTFCKGIIKLGKKISQSLEDQEEDGDHGQQEDHPGADGCRGFCSHHCSLHPCRAPISTTAHFKHTAARWKQRAGLSPQWRLLHVPADELLRKLWMPISSRGLLWIRLLKVVSTLSFRIIVQYIVMNKVSYQSMVLCIALFILML</sequence>
<comment type="caution">
    <text evidence="2">The sequence shown here is derived from an EMBL/GenBank/DDBJ whole genome shotgun (WGS) entry which is preliminary data.</text>
</comment>
<name>A0A5N5JLC4_9ROSI</name>
<dbReference type="AlphaFoldDB" id="A0A5N5JLC4"/>
<evidence type="ECO:0000313" key="2">
    <source>
        <dbReference type="EMBL" id="KAB5515827.1"/>
    </source>
</evidence>
<reference evidence="3" key="1">
    <citation type="journal article" date="2019" name="Gigascience">
        <title>De novo genome assembly of the endangered Acer yangbiense, a plant species with extremely small populations endemic to Yunnan Province, China.</title>
        <authorList>
            <person name="Yang J."/>
            <person name="Wariss H.M."/>
            <person name="Tao L."/>
            <person name="Zhang R."/>
            <person name="Yun Q."/>
            <person name="Hollingsworth P."/>
            <person name="Dao Z."/>
            <person name="Luo G."/>
            <person name="Guo H."/>
            <person name="Ma Y."/>
            <person name="Sun W."/>
        </authorList>
    </citation>
    <scope>NUCLEOTIDE SEQUENCE [LARGE SCALE GENOMIC DNA]</scope>
    <source>
        <strain evidence="3">cv. br00</strain>
    </source>
</reference>